<protein>
    <recommendedName>
        <fullName evidence="9">Hexosyltransferase</fullName>
    </recommendedName>
</protein>
<comment type="caution">
    <text evidence="7">The sequence shown here is derived from an EMBL/GenBank/DDBJ whole genome shotgun (WGS) entry which is preliminary data.</text>
</comment>
<keyword evidence="6" id="KW-0472">Membrane</keyword>
<dbReference type="PANTHER" id="PTHR23033:SF14">
    <property type="entry name" value="GLYCOPROTEIN-N-ACETYLGALACTOSAMINE 3-BETA-GALACTOSYLTRANSFERASE 1-RELATED"/>
    <property type="match status" value="1"/>
</dbReference>
<evidence type="ECO:0000256" key="5">
    <source>
        <dbReference type="ARBA" id="ARBA00022989"/>
    </source>
</evidence>
<evidence type="ECO:0000313" key="8">
    <source>
        <dbReference type="Proteomes" id="UP001530400"/>
    </source>
</evidence>
<keyword evidence="8" id="KW-1185">Reference proteome</keyword>
<dbReference type="AlphaFoldDB" id="A0ABD3NY26"/>
<comment type="subcellular location">
    <subcellularLocation>
        <location evidence="1">Membrane</location>
        <topology evidence="1">Single-pass type II membrane protein</topology>
    </subcellularLocation>
</comment>
<evidence type="ECO:0000256" key="6">
    <source>
        <dbReference type="ARBA" id="ARBA00023136"/>
    </source>
</evidence>
<dbReference type="InterPro" id="IPR026050">
    <property type="entry name" value="C1GALT1/C1GALT1_chp1"/>
</dbReference>
<name>A0ABD3NY26_9STRA</name>
<evidence type="ECO:0008006" key="9">
    <source>
        <dbReference type="Google" id="ProtNLM"/>
    </source>
</evidence>
<keyword evidence="4" id="KW-0735">Signal-anchor</keyword>
<evidence type="ECO:0000256" key="4">
    <source>
        <dbReference type="ARBA" id="ARBA00022968"/>
    </source>
</evidence>
<comment type="similarity">
    <text evidence="2">Belongs to the glycosyltransferase 31 family. Beta3-Gal-T subfamily.</text>
</comment>
<organism evidence="7 8">
    <name type="scientific">Cyclotella atomus</name>
    <dbReference type="NCBI Taxonomy" id="382360"/>
    <lineage>
        <taxon>Eukaryota</taxon>
        <taxon>Sar</taxon>
        <taxon>Stramenopiles</taxon>
        <taxon>Ochrophyta</taxon>
        <taxon>Bacillariophyta</taxon>
        <taxon>Coscinodiscophyceae</taxon>
        <taxon>Thalassiosirophycidae</taxon>
        <taxon>Stephanodiscales</taxon>
        <taxon>Stephanodiscaceae</taxon>
        <taxon>Cyclotella</taxon>
    </lineage>
</organism>
<dbReference type="Gene3D" id="3.90.550.50">
    <property type="match status" value="1"/>
</dbReference>
<dbReference type="Proteomes" id="UP001530400">
    <property type="component" value="Unassembled WGS sequence"/>
</dbReference>
<sequence>MARSKTIRYAIWATTVLIGLRHISQTSTNHTHTIEIIPIKLDHPDQIAKRRNSTLYPPPKDHPFAGARDANGHWGYVADPYSLRNHMLHRYRTEMGNLHATMEDMLDARYMPLMDREDVNETKEVCDTAPGEGIEGIEGWDVLVNKILVGGGVPMPNNAQDPREPPNGWGLGLHPAIDDPPYFNSPKPPKVFCGMYTYHKKHYLLEGAIHSWAYRCDGFLAFSDVTDPSIGAVDLPHYGAESYNNMWQKVRSIWCYIYMNYYDQFDYFHLGGDDTMMIVDNLRNYLWSLDDEYGTKPLYIGGPYKTRGVVVCGGGPGYTLNRVTLKWLVTVAFAKPDNTEDSGEDRLMGFTLREFVRCYDTHDANGGMRYLGWQPKHYGKSCDEMPCSNNMAMQFRWWQKYVNKNVSGIVMVSSQAVSFHLLRNAIMLKRIHAILYKACPKNTALGDATI</sequence>
<dbReference type="GO" id="GO:0016020">
    <property type="term" value="C:membrane"/>
    <property type="evidence" value="ECO:0007669"/>
    <property type="project" value="UniProtKB-SubCell"/>
</dbReference>
<accession>A0ABD3NY26</accession>
<gene>
    <name evidence="7" type="ORF">ACHAWO_000685</name>
</gene>
<dbReference type="EMBL" id="JALLPJ020000956">
    <property type="protein sequence ID" value="KAL3779055.1"/>
    <property type="molecule type" value="Genomic_DNA"/>
</dbReference>
<evidence type="ECO:0000256" key="1">
    <source>
        <dbReference type="ARBA" id="ARBA00004606"/>
    </source>
</evidence>
<dbReference type="PANTHER" id="PTHR23033">
    <property type="entry name" value="BETA1,3-GALACTOSYLTRANSFERASE"/>
    <property type="match status" value="1"/>
</dbReference>
<evidence type="ECO:0000313" key="7">
    <source>
        <dbReference type="EMBL" id="KAL3779055.1"/>
    </source>
</evidence>
<keyword evidence="5" id="KW-1133">Transmembrane helix</keyword>
<proteinExistence type="inferred from homology"/>
<keyword evidence="3" id="KW-0812">Transmembrane</keyword>
<evidence type="ECO:0000256" key="2">
    <source>
        <dbReference type="ARBA" id="ARBA00006462"/>
    </source>
</evidence>
<reference evidence="7 8" key="1">
    <citation type="submission" date="2024-10" db="EMBL/GenBank/DDBJ databases">
        <title>Updated reference genomes for cyclostephanoid diatoms.</title>
        <authorList>
            <person name="Roberts W.R."/>
            <person name="Alverson A.J."/>
        </authorList>
    </citation>
    <scope>NUCLEOTIDE SEQUENCE [LARGE SCALE GENOMIC DNA]</scope>
    <source>
        <strain evidence="7 8">AJA010-31</strain>
    </source>
</reference>
<evidence type="ECO:0000256" key="3">
    <source>
        <dbReference type="ARBA" id="ARBA00022692"/>
    </source>
</evidence>